<reference evidence="1" key="3">
    <citation type="submission" date="2022-06" db="EMBL/GenBank/DDBJ databases">
        <title>Resources to Facilitate Use of the Altered Schaedler Flora (ASF) Mouse Model to Study Microbiome Function.</title>
        <authorList>
            <person name="Proctor A."/>
            <person name="Parvinroo S."/>
            <person name="Richie T."/>
            <person name="Jia X."/>
            <person name="Lee S.T.M."/>
            <person name="Karp P.D."/>
            <person name="Paley S."/>
            <person name="Kostic A.D."/>
            <person name="Pierre J.F."/>
            <person name="Wannemuehler M.J."/>
            <person name="Phillips G.J."/>
        </authorList>
    </citation>
    <scope>NUCLEOTIDE SEQUENCE</scope>
    <source>
        <strain evidence="1">ASF457</strain>
    </source>
</reference>
<dbReference type="PROSITE" id="PS51257">
    <property type="entry name" value="PROKAR_LIPOPROTEIN"/>
    <property type="match status" value="1"/>
</dbReference>
<evidence type="ECO:0000313" key="2">
    <source>
        <dbReference type="Proteomes" id="UP000017429"/>
    </source>
</evidence>
<dbReference type="KEGG" id="msch:N508_000642"/>
<dbReference type="AlphaFoldDB" id="V2Q490"/>
<reference evidence="1" key="1">
    <citation type="journal article" date="2014" name="Genome Announc.">
        <title>Draft genome sequences of the altered schaedler flora, a defined bacterial community from gnotobiotic mice.</title>
        <authorList>
            <person name="Wannemuehler M.J."/>
            <person name="Overstreet A.M."/>
            <person name="Ward D.V."/>
            <person name="Phillips G.J."/>
        </authorList>
    </citation>
    <scope>NUCLEOTIDE SEQUENCE</scope>
    <source>
        <strain evidence="1">ASF457</strain>
    </source>
</reference>
<reference evidence="1" key="2">
    <citation type="submission" date="2022-05" db="EMBL/GenBank/DDBJ databases">
        <authorList>
            <person name="Proctor A.L."/>
            <person name="Phillips G.J."/>
            <person name="Wannemuehler M.J."/>
        </authorList>
    </citation>
    <scope>NUCLEOTIDE SEQUENCE</scope>
    <source>
        <strain evidence="1">ASF457</strain>
    </source>
</reference>
<accession>V2Q490</accession>
<dbReference type="eggNOG" id="ENOG50311N0">
    <property type="taxonomic scope" value="Bacteria"/>
</dbReference>
<evidence type="ECO:0000313" key="1">
    <source>
        <dbReference type="EMBL" id="USF23577.1"/>
    </source>
</evidence>
<sequence>MTIYKYTVLVFTVFMIYACGLKSDPVPKGTLDIPYPQAIDYAVNSDGISIYNGSDNYTLFVEKVDESIGFFNLAGFKRVALINPKQTYTDTDVVNNRVYKYRFRHYYGKVKTYSPALVKTIKYYRPIKHTVINITYEKNKQICVYPGLSDVVANTVVTINGTKIGDAKNGIKTCFDELPVNSTTLSVMVIPYDYDNNTGIPYRQDFKLDTSKLNLPPQNIIVRRNGNDIVLTWDKEKNSSNYNVYITTNGKDKFIQQVDVELFRYSAKDDKCVDFKLTTIRNGKESKKISISACK</sequence>
<name>V2Q490_9BACT</name>
<protein>
    <submittedName>
        <fullName evidence="1">Uncharacterized protein</fullName>
    </submittedName>
</protein>
<organism evidence="1 2">
    <name type="scientific">Mucispirillum schaedleri ASF457</name>
    <dbReference type="NCBI Taxonomy" id="1379858"/>
    <lineage>
        <taxon>Bacteria</taxon>
        <taxon>Pseudomonadati</taxon>
        <taxon>Deferribacterota</taxon>
        <taxon>Deferribacteres</taxon>
        <taxon>Deferribacterales</taxon>
        <taxon>Mucispirillaceae</taxon>
        <taxon>Mucispirillum</taxon>
    </lineage>
</organism>
<keyword evidence="2" id="KW-1185">Reference proteome</keyword>
<dbReference type="Proteomes" id="UP000017429">
    <property type="component" value="Chromosome"/>
</dbReference>
<dbReference type="OrthoDB" id="2442444at2"/>
<proteinExistence type="predicted"/>
<gene>
    <name evidence="1" type="ORF">N508_000642</name>
</gene>
<dbReference type="EMBL" id="CP097562">
    <property type="protein sequence ID" value="USF23577.1"/>
    <property type="molecule type" value="Genomic_DNA"/>
</dbReference>
<dbReference type="RefSeq" id="WP_023274950.1">
    <property type="nucleotide sequence ID" value="NZ_CP097562.1"/>
</dbReference>